<sequence length="31" mass="3010">MSAGAHDFIMALPGGYESGVGEGGRTLSGGQ</sequence>
<dbReference type="SUPFAM" id="SSF52540">
    <property type="entry name" value="P-loop containing nucleoside triphosphate hydrolases"/>
    <property type="match status" value="1"/>
</dbReference>
<dbReference type="InterPro" id="IPR027417">
    <property type="entry name" value="P-loop_NTPase"/>
</dbReference>
<feature type="non-terminal residue" evidence="1">
    <location>
        <position position="31"/>
    </location>
</feature>
<dbReference type="AlphaFoldDB" id="A0A6J4L7S0"/>
<organism evidence="1">
    <name type="scientific">uncultured Gemmatimonadaceae bacterium</name>
    <dbReference type="NCBI Taxonomy" id="246130"/>
    <lineage>
        <taxon>Bacteria</taxon>
        <taxon>Pseudomonadati</taxon>
        <taxon>Gemmatimonadota</taxon>
        <taxon>Gemmatimonadia</taxon>
        <taxon>Gemmatimonadales</taxon>
        <taxon>Gemmatimonadaceae</taxon>
        <taxon>environmental samples</taxon>
    </lineage>
</organism>
<dbReference type="Gene3D" id="3.40.50.300">
    <property type="entry name" value="P-loop containing nucleotide triphosphate hydrolases"/>
    <property type="match status" value="1"/>
</dbReference>
<evidence type="ECO:0000313" key="1">
    <source>
        <dbReference type="EMBL" id="CAA9326162.1"/>
    </source>
</evidence>
<accession>A0A6J4L7S0</accession>
<proteinExistence type="predicted"/>
<reference evidence="1" key="1">
    <citation type="submission" date="2020-02" db="EMBL/GenBank/DDBJ databases">
        <authorList>
            <person name="Meier V. D."/>
        </authorList>
    </citation>
    <scope>NUCLEOTIDE SEQUENCE</scope>
    <source>
        <strain evidence="1">AVDCRST_MAG11</strain>
    </source>
</reference>
<dbReference type="EMBL" id="CADCTU010000517">
    <property type="protein sequence ID" value="CAA9326162.1"/>
    <property type="molecule type" value="Genomic_DNA"/>
</dbReference>
<protein>
    <submittedName>
        <fullName evidence="1">Uncharacterized protein</fullName>
    </submittedName>
</protein>
<gene>
    <name evidence="1" type="ORF">AVDCRST_MAG11-2238</name>
</gene>
<name>A0A6J4L7S0_9BACT</name>